<evidence type="ECO:0000256" key="3">
    <source>
        <dbReference type="ARBA" id="ARBA00022723"/>
    </source>
</evidence>
<proteinExistence type="inferred from homology"/>
<dbReference type="InterPro" id="IPR036821">
    <property type="entry name" value="Peptide_deformylase_sf"/>
</dbReference>
<evidence type="ECO:0000256" key="2">
    <source>
        <dbReference type="ARBA" id="ARBA00012175"/>
    </source>
</evidence>
<dbReference type="STRING" id="667725.A0A0L0G5G5"/>
<sequence>MNRLKSTLFRIPPIVQCGRAILRKPTTKVTAQEIHTPQFRTLLDNMTKSMRHAKGIGLAAPQVNSNLSVFIVEVNAEYVSSVPPALRTEAGIRPYPLTVFINPVLSVTKASKNMTLLEGCLSVSGTASASVSACNN</sequence>
<comment type="catalytic activity">
    <reaction evidence="7">
        <text>N-terminal N-formyl-L-methionyl-[peptide] + H2O = N-terminal L-methionyl-[peptide] + formate</text>
        <dbReference type="Rhea" id="RHEA:24420"/>
        <dbReference type="Rhea" id="RHEA-COMP:10639"/>
        <dbReference type="Rhea" id="RHEA-COMP:10640"/>
        <dbReference type="ChEBI" id="CHEBI:15377"/>
        <dbReference type="ChEBI" id="CHEBI:15740"/>
        <dbReference type="ChEBI" id="CHEBI:49298"/>
        <dbReference type="ChEBI" id="CHEBI:64731"/>
        <dbReference type="EC" id="3.5.1.88"/>
    </reaction>
</comment>
<dbReference type="PANTHER" id="PTHR10458">
    <property type="entry name" value="PEPTIDE DEFORMYLASE"/>
    <property type="match status" value="1"/>
</dbReference>
<dbReference type="AlphaFoldDB" id="A0A0L0G5G5"/>
<evidence type="ECO:0000313" key="9">
    <source>
        <dbReference type="Proteomes" id="UP000054560"/>
    </source>
</evidence>
<comment type="function">
    <text evidence="6 7">Removes the formyl group from the N-terminal Met of newly synthesized proteins.</text>
</comment>
<reference evidence="8 9" key="1">
    <citation type="submission" date="2011-02" db="EMBL/GenBank/DDBJ databases">
        <title>The Genome Sequence of Sphaeroforma arctica JP610.</title>
        <authorList>
            <consortium name="The Broad Institute Genome Sequencing Platform"/>
            <person name="Russ C."/>
            <person name="Cuomo C."/>
            <person name="Young S.K."/>
            <person name="Zeng Q."/>
            <person name="Gargeya S."/>
            <person name="Alvarado L."/>
            <person name="Berlin A."/>
            <person name="Chapman S.B."/>
            <person name="Chen Z."/>
            <person name="Freedman E."/>
            <person name="Gellesch M."/>
            <person name="Goldberg J."/>
            <person name="Griggs A."/>
            <person name="Gujja S."/>
            <person name="Heilman E."/>
            <person name="Heiman D."/>
            <person name="Howarth C."/>
            <person name="Mehta T."/>
            <person name="Neiman D."/>
            <person name="Pearson M."/>
            <person name="Roberts A."/>
            <person name="Saif S."/>
            <person name="Shea T."/>
            <person name="Shenoy N."/>
            <person name="Sisk P."/>
            <person name="Stolte C."/>
            <person name="Sykes S."/>
            <person name="White J."/>
            <person name="Yandava C."/>
            <person name="Burger G."/>
            <person name="Gray M.W."/>
            <person name="Holland P.W.H."/>
            <person name="King N."/>
            <person name="Lang F.B.F."/>
            <person name="Roger A.J."/>
            <person name="Ruiz-Trillo I."/>
            <person name="Haas B."/>
            <person name="Nusbaum C."/>
            <person name="Birren B."/>
        </authorList>
    </citation>
    <scope>NUCLEOTIDE SEQUENCE [LARGE SCALE GENOMIC DNA]</scope>
    <source>
        <strain evidence="8 9">JP610</strain>
    </source>
</reference>
<name>A0A0L0G5G5_9EUKA</name>
<keyword evidence="3 7" id="KW-0479">Metal-binding</keyword>
<dbReference type="EC" id="3.5.1.88" evidence="2 7"/>
<dbReference type="OrthoDB" id="276063at2759"/>
<dbReference type="Gene3D" id="3.90.45.10">
    <property type="entry name" value="Peptide deformylase"/>
    <property type="match status" value="1"/>
</dbReference>
<comment type="similarity">
    <text evidence="1 7">Belongs to the polypeptide deformylase family.</text>
</comment>
<keyword evidence="5 7" id="KW-0648">Protein biosynthesis</keyword>
<dbReference type="GO" id="GO:0005739">
    <property type="term" value="C:mitochondrion"/>
    <property type="evidence" value="ECO:0007669"/>
    <property type="project" value="TreeGrafter"/>
</dbReference>
<evidence type="ECO:0000256" key="1">
    <source>
        <dbReference type="ARBA" id="ARBA00010759"/>
    </source>
</evidence>
<evidence type="ECO:0000256" key="4">
    <source>
        <dbReference type="ARBA" id="ARBA00022801"/>
    </source>
</evidence>
<dbReference type="SUPFAM" id="SSF56420">
    <property type="entry name" value="Peptide deformylase"/>
    <property type="match status" value="1"/>
</dbReference>
<dbReference type="RefSeq" id="XP_014158071.1">
    <property type="nucleotide sequence ID" value="XM_014302596.1"/>
</dbReference>
<keyword evidence="4 7" id="KW-0378">Hydrolase</keyword>
<evidence type="ECO:0000256" key="6">
    <source>
        <dbReference type="ARBA" id="ARBA00037114"/>
    </source>
</evidence>
<dbReference type="GO" id="GO:0046872">
    <property type="term" value="F:metal ion binding"/>
    <property type="evidence" value="ECO:0007669"/>
    <property type="project" value="UniProtKB-KW"/>
</dbReference>
<dbReference type="EMBL" id="KQ241782">
    <property type="protein sequence ID" value="KNC84169.1"/>
    <property type="molecule type" value="Genomic_DNA"/>
</dbReference>
<evidence type="ECO:0000256" key="7">
    <source>
        <dbReference type="RuleBase" id="RU362111"/>
    </source>
</evidence>
<evidence type="ECO:0000256" key="5">
    <source>
        <dbReference type="ARBA" id="ARBA00022917"/>
    </source>
</evidence>
<organism evidence="8 9">
    <name type="scientific">Sphaeroforma arctica JP610</name>
    <dbReference type="NCBI Taxonomy" id="667725"/>
    <lineage>
        <taxon>Eukaryota</taxon>
        <taxon>Ichthyosporea</taxon>
        <taxon>Ichthyophonida</taxon>
        <taxon>Sphaeroforma</taxon>
    </lineage>
</organism>
<protein>
    <recommendedName>
        <fullName evidence="2 7">Peptide deformylase</fullName>
        <ecNumber evidence="2 7">3.5.1.88</ecNumber>
    </recommendedName>
</protein>
<accession>A0A0L0G5G5</accession>
<dbReference type="PANTHER" id="PTHR10458:SF2">
    <property type="entry name" value="PEPTIDE DEFORMYLASE, MITOCHONDRIAL"/>
    <property type="match status" value="1"/>
</dbReference>
<keyword evidence="9" id="KW-1185">Reference proteome</keyword>
<dbReference type="GO" id="GO:0042586">
    <property type="term" value="F:peptide deformylase activity"/>
    <property type="evidence" value="ECO:0007669"/>
    <property type="project" value="UniProtKB-EC"/>
</dbReference>
<dbReference type="Pfam" id="PF01327">
    <property type="entry name" value="Pep_deformylase"/>
    <property type="match status" value="1"/>
</dbReference>
<evidence type="ECO:0000313" key="8">
    <source>
        <dbReference type="EMBL" id="KNC84169.1"/>
    </source>
</evidence>
<dbReference type="GO" id="GO:0006412">
    <property type="term" value="P:translation"/>
    <property type="evidence" value="ECO:0007669"/>
    <property type="project" value="UniProtKB-KW"/>
</dbReference>
<dbReference type="GeneID" id="25904095"/>
<dbReference type="PRINTS" id="PR01576">
    <property type="entry name" value="PDEFORMYLASE"/>
</dbReference>
<dbReference type="InterPro" id="IPR023635">
    <property type="entry name" value="Peptide_deformylase"/>
</dbReference>
<dbReference type="eggNOG" id="KOG3137">
    <property type="taxonomic scope" value="Eukaryota"/>
</dbReference>
<dbReference type="Proteomes" id="UP000054560">
    <property type="component" value="Unassembled WGS sequence"/>
</dbReference>
<dbReference type="PIRSF" id="PIRSF004749">
    <property type="entry name" value="Pep_def"/>
    <property type="match status" value="1"/>
</dbReference>
<gene>
    <name evidence="8" type="ORF">SARC_03591</name>
</gene>